<dbReference type="InterPro" id="IPR052573">
    <property type="entry name" value="DnaJ_C_subfamily_28"/>
</dbReference>
<organism evidence="3 4">
    <name type="scientific">Metabacillus mangrovi</name>
    <dbReference type="NCBI Taxonomy" id="1491830"/>
    <lineage>
        <taxon>Bacteria</taxon>
        <taxon>Bacillati</taxon>
        <taxon>Bacillota</taxon>
        <taxon>Bacilli</taxon>
        <taxon>Bacillales</taxon>
        <taxon>Bacillaceae</taxon>
        <taxon>Metabacillus</taxon>
    </lineage>
</organism>
<evidence type="ECO:0000259" key="2">
    <source>
        <dbReference type="Pfam" id="PF09350"/>
    </source>
</evidence>
<dbReference type="OrthoDB" id="9798476at2"/>
<sequence>MDFSMIVSEDKIKKAISDGEFKNIHGLGKPLQLEDLSAVPENLRMAYKVMKNGGMLTETDLKKELMTIDQLLSETKDEKEVRELTAERLRKEMELEKLTKNRGAFSSPASGFYKEKVERKLLK</sequence>
<reference evidence="3 4" key="1">
    <citation type="journal article" date="2017" name="Int. J. Syst. Evol. Microbiol.">
        <title>Bacillus mangrovi sp. nov., isolated from a sediment sample from a mangrove forest.</title>
        <authorList>
            <person name="Gupta V."/>
            <person name="Singh P.K."/>
            <person name="Korpole S."/>
            <person name="Tanuku N.R.S."/>
            <person name="Pinnaka A.K."/>
        </authorList>
    </citation>
    <scope>NUCLEOTIDE SEQUENCE [LARGE SCALE GENOMIC DNA]</scope>
    <source>
        <strain evidence="3 4">KCTC 33872</strain>
    </source>
</reference>
<dbReference type="RefSeq" id="WP_155112111.1">
    <property type="nucleotide sequence ID" value="NZ_WMIB01000007.1"/>
</dbReference>
<feature type="coiled-coil region" evidence="1">
    <location>
        <begin position="72"/>
        <end position="101"/>
    </location>
</feature>
<dbReference type="PANTHER" id="PTHR39158:SF1">
    <property type="entry name" value="DNAJ HOMOLOG SUBFAMILY C MEMBER 28"/>
    <property type="match status" value="1"/>
</dbReference>
<name>A0A7X2V4Y4_9BACI</name>
<proteinExistence type="predicted"/>
<dbReference type="EMBL" id="WMIB01000007">
    <property type="protein sequence ID" value="MTH53579.1"/>
    <property type="molecule type" value="Genomic_DNA"/>
</dbReference>
<accession>A0A7X2V4Y4</accession>
<keyword evidence="4" id="KW-1185">Reference proteome</keyword>
<protein>
    <submittedName>
        <fullName evidence="3">DUF1992 domain-containing protein</fullName>
    </submittedName>
</protein>
<dbReference type="PANTHER" id="PTHR39158">
    <property type="entry name" value="OS08G0560600 PROTEIN"/>
    <property type="match status" value="1"/>
</dbReference>
<dbReference type="Proteomes" id="UP000434639">
    <property type="component" value="Unassembled WGS sequence"/>
</dbReference>
<keyword evidence="1" id="KW-0175">Coiled coil</keyword>
<dbReference type="InterPro" id="IPR018961">
    <property type="entry name" value="DnaJ_homolog_subfam-C_membr-28"/>
</dbReference>
<dbReference type="Pfam" id="PF09350">
    <property type="entry name" value="DJC28_CD"/>
    <property type="match status" value="1"/>
</dbReference>
<comment type="caution">
    <text evidence="3">The sequence shown here is derived from an EMBL/GenBank/DDBJ whole genome shotgun (WGS) entry which is preliminary data.</text>
</comment>
<feature type="domain" description="DnaJ homologue subfamily C member 28 conserved" evidence="2">
    <location>
        <begin position="9"/>
        <end position="72"/>
    </location>
</feature>
<gene>
    <name evidence="3" type="ORF">GKZ89_09205</name>
</gene>
<evidence type="ECO:0000313" key="3">
    <source>
        <dbReference type="EMBL" id="MTH53579.1"/>
    </source>
</evidence>
<evidence type="ECO:0000256" key="1">
    <source>
        <dbReference type="SAM" id="Coils"/>
    </source>
</evidence>
<evidence type="ECO:0000313" key="4">
    <source>
        <dbReference type="Proteomes" id="UP000434639"/>
    </source>
</evidence>
<dbReference type="AlphaFoldDB" id="A0A7X2V4Y4"/>